<dbReference type="EMBL" id="JAIWYP010000011">
    <property type="protein sequence ID" value="KAH3739351.1"/>
    <property type="molecule type" value="Genomic_DNA"/>
</dbReference>
<dbReference type="AlphaFoldDB" id="A0A9D4D554"/>
<evidence type="ECO:0000313" key="2">
    <source>
        <dbReference type="EMBL" id="KAH3739351.1"/>
    </source>
</evidence>
<reference evidence="2" key="1">
    <citation type="journal article" date="2019" name="bioRxiv">
        <title>The Genome of the Zebra Mussel, Dreissena polymorpha: A Resource for Invasive Species Research.</title>
        <authorList>
            <person name="McCartney M.A."/>
            <person name="Auch B."/>
            <person name="Kono T."/>
            <person name="Mallez S."/>
            <person name="Zhang Y."/>
            <person name="Obille A."/>
            <person name="Becker A."/>
            <person name="Abrahante J.E."/>
            <person name="Garbe J."/>
            <person name="Badalamenti J.P."/>
            <person name="Herman A."/>
            <person name="Mangelson H."/>
            <person name="Liachko I."/>
            <person name="Sullivan S."/>
            <person name="Sone E.D."/>
            <person name="Koren S."/>
            <person name="Silverstein K.A.T."/>
            <person name="Beckman K.B."/>
            <person name="Gohl D.M."/>
        </authorList>
    </citation>
    <scope>NUCLEOTIDE SEQUENCE</scope>
    <source>
        <strain evidence="2">Duluth1</strain>
        <tissue evidence="2">Whole animal</tissue>
    </source>
</reference>
<proteinExistence type="predicted"/>
<keyword evidence="1" id="KW-0175">Coiled coil</keyword>
<sequence>MANEIIRTIDANKVRHGQEYFTNAMFKEATNYADRYIEETYQAKPRESNTENDIVEMRSKTISDKNKPETYKNNVVISKRKERVSQLRERFETVENKHELSKRKCVERQSVLDLKKQFDPALIETKSSRIQIAHAHQFANITQQEHVKGYAVDLAAQNNRASEQMHVSGNKTKPALLNNFKPEFIQNLNKKLQDGAQRSNVERQSTKASDIGTEELEDNGHAHQFANATQQEHVEKFAFRTVAQNESALQQMHISGYTTKPSLENYCSGGFH</sequence>
<accession>A0A9D4D554</accession>
<reference evidence="2" key="2">
    <citation type="submission" date="2020-11" db="EMBL/GenBank/DDBJ databases">
        <authorList>
            <person name="McCartney M.A."/>
            <person name="Auch B."/>
            <person name="Kono T."/>
            <person name="Mallez S."/>
            <person name="Becker A."/>
            <person name="Gohl D.M."/>
            <person name="Silverstein K.A.T."/>
            <person name="Koren S."/>
            <person name="Bechman K.B."/>
            <person name="Herman A."/>
            <person name="Abrahante J.E."/>
            <person name="Garbe J."/>
        </authorList>
    </citation>
    <scope>NUCLEOTIDE SEQUENCE</scope>
    <source>
        <strain evidence="2">Duluth1</strain>
        <tissue evidence="2">Whole animal</tissue>
    </source>
</reference>
<gene>
    <name evidence="2" type="ORF">DPMN_046003</name>
</gene>
<dbReference type="Proteomes" id="UP000828390">
    <property type="component" value="Unassembled WGS sequence"/>
</dbReference>
<comment type="caution">
    <text evidence="2">The sequence shown here is derived from an EMBL/GenBank/DDBJ whole genome shotgun (WGS) entry which is preliminary data.</text>
</comment>
<name>A0A9D4D554_DREPO</name>
<feature type="coiled-coil region" evidence="1">
    <location>
        <begin position="77"/>
        <end position="104"/>
    </location>
</feature>
<organism evidence="2 3">
    <name type="scientific">Dreissena polymorpha</name>
    <name type="common">Zebra mussel</name>
    <name type="synonym">Mytilus polymorpha</name>
    <dbReference type="NCBI Taxonomy" id="45954"/>
    <lineage>
        <taxon>Eukaryota</taxon>
        <taxon>Metazoa</taxon>
        <taxon>Spiralia</taxon>
        <taxon>Lophotrochozoa</taxon>
        <taxon>Mollusca</taxon>
        <taxon>Bivalvia</taxon>
        <taxon>Autobranchia</taxon>
        <taxon>Heteroconchia</taxon>
        <taxon>Euheterodonta</taxon>
        <taxon>Imparidentia</taxon>
        <taxon>Neoheterodontei</taxon>
        <taxon>Myida</taxon>
        <taxon>Dreissenoidea</taxon>
        <taxon>Dreissenidae</taxon>
        <taxon>Dreissena</taxon>
    </lineage>
</organism>
<keyword evidence="3" id="KW-1185">Reference proteome</keyword>
<evidence type="ECO:0000256" key="1">
    <source>
        <dbReference type="SAM" id="Coils"/>
    </source>
</evidence>
<protein>
    <submittedName>
        <fullName evidence="2">Uncharacterized protein</fullName>
    </submittedName>
</protein>
<evidence type="ECO:0000313" key="3">
    <source>
        <dbReference type="Proteomes" id="UP000828390"/>
    </source>
</evidence>